<dbReference type="InterPro" id="IPR045853">
    <property type="entry name" value="Pep_chain_release_fac_I_sf"/>
</dbReference>
<sequence length="67" mass="7300">ANELYEMAVEEKDEDTIETLFEESSNLQQILQQTEIEVMLSGTDDGSNAIVSIHPGAGDGRSEKASK</sequence>
<dbReference type="Pfam" id="PF03462">
    <property type="entry name" value="PCRF"/>
    <property type="match status" value="1"/>
</dbReference>
<gene>
    <name evidence="3" type="ORF">ADUPG1_002236</name>
</gene>
<feature type="non-terminal residue" evidence="3">
    <location>
        <position position="1"/>
    </location>
</feature>
<accession>A0ABQ5KI03</accession>
<dbReference type="InterPro" id="IPR005139">
    <property type="entry name" value="PCRF"/>
</dbReference>
<dbReference type="EMBL" id="BQXS01002481">
    <property type="protein sequence ID" value="GKT32153.1"/>
    <property type="molecule type" value="Genomic_DNA"/>
</dbReference>
<evidence type="ECO:0000313" key="4">
    <source>
        <dbReference type="Proteomes" id="UP001057375"/>
    </source>
</evidence>
<evidence type="ECO:0000259" key="2">
    <source>
        <dbReference type="Pfam" id="PF03462"/>
    </source>
</evidence>
<dbReference type="Proteomes" id="UP001057375">
    <property type="component" value="Unassembled WGS sequence"/>
</dbReference>
<dbReference type="SUPFAM" id="SSF75620">
    <property type="entry name" value="Release factor"/>
    <property type="match status" value="1"/>
</dbReference>
<keyword evidence="4" id="KW-1185">Reference proteome</keyword>
<evidence type="ECO:0000256" key="1">
    <source>
        <dbReference type="SAM" id="MobiDB-lite"/>
    </source>
</evidence>
<organism evidence="3 4">
    <name type="scientific">Aduncisulcus paluster</name>
    <dbReference type="NCBI Taxonomy" id="2918883"/>
    <lineage>
        <taxon>Eukaryota</taxon>
        <taxon>Metamonada</taxon>
        <taxon>Carpediemonas-like organisms</taxon>
        <taxon>Aduncisulcus</taxon>
    </lineage>
</organism>
<evidence type="ECO:0000313" key="3">
    <source>
        <dbReference type="EMBL" id="GKT32153.1"/>
    </source>
</evidence>
<name>A0ABQ5KI03_9EUKA</name>
<protein>
    <recommendedName>
        <fullName evidence="2">Peptide chain release factor domain-containing protein</fullName>
    </recommendedName>
</protein>
<comment type="caution">
    <text evidence="3">The sequence shown here is derived from an EMBL/GenBank/DDBJ whole genome shotgun (WGS) entry which is preliminary data.</text>
</comment>
<feature type="region of interest" description="Disordered" evidence="1">
    <location>
        <begin position="45"/>
        <end position="67"/>
    </location>
</feature>
<proteinExistence type="predicted"/>
<feature type="domain" description="Peptide chain release factor" evidence="2">
    <location>
        <begin position="6"/>
        <end position="58"/>
    </location>
</feature>
<reference evidence="3" key="1">
    <citation type="submission" date="2022-03" db="EMBL/GenBank/DDBJ databases">
        <title>Draft genome sequence of Aduncisulcus paluster, a free-living microaerophilic Fornicata.</title>
        <authorList>
            <person name="Yuyama I."/>
            <person name="Kume K."/>
            <person name="Tamura T."/>
            <person name="Inagaki Y."/>
            <person name="Hashimoto T."/>
        </authorList>
    </citation>
    <scope>NUCLEOTIDE SEQUENCE</scope>
    <source>
        <strain evidence="3">NY0171</strain>
    </source>
</reference>